<keyword evidence="2" id="KW-1133">Transmembrane helix</keyword>
<keyword evidence="2" id="KW-0472">Membrane</keyword>
<dbReference type="EMBL" id="OIVN01002813">
    <property type="protein sequence ID" value="SPD06634.1"/>
    <property type="molecule type" value="Genomic_DNA"/>
</dbReference>
<feature type="transmembrane region" description="Helical" evidence="2">
    <location>
        <begin position="67"/>
        <end position="90"/>
    </location>
</feature>
<accession>A0A2N9H507</accession>
<proteinExistence type="predicted"/>
<name>A0A2N9H507_FAGSY</name>
<dbReference type="AlphaFoldDB" id="A0A2N9H507"/>
<reference evidence="3" key="1">
    <citation type="submission" date="2018-02" db="EMBL/GenBank/DDBJ databases">
        <authorList>
            <person name="Cohen D.B."/>
            <person name="Kent A.D."/>
        </authorList>
    </citation>
    <scope>NUCLEOTIDE SEQUENCE</scope>
</reference>
<sequence length="108" mass="11489">MEELQKWIPKISKEAKIGSSNSSPLSESPFLSGTRGGGGGGGGGVSAALSSSNQSHVLVTRAPRQLVSLWTCSKLCAISFAVGVVFGFTLKRRVKRWASKLLKRLKDN</sequence>
<evidence type="ECO:0000313" key="3">
    <source>
        <dbReference type="EMBL" id="SPD06634.1"/>
    </source>
</evidence>
<evidence type="ECO:0000256" key="1">
    <source>
        <dbReference type="SAM" id="MobiDB-lite"/>
    </source>
</evidence>
<organism evidence="3">
    <name type="scientific">Fagus sylvatica</name>
    <name type="common">Beechnut</name>
    <dbReference type="NCBI Taxonomy" id="28930"/>
    <lineage>
        <taxon>Eukaryota</taxon>
        <taxon>Viridiplantae</taxon>
        <taxon>Streptophyta</taxon>
        <taxon>Embryophyta</taxon>
        <taxon>Tracheophyta</taxon>
        <taxon>Spermatophyta</taxon>
        <taxon>Magnoliopsida</taxon>
        <taxon>eudicotyledons</taxon>
        <taxon>Gunneridae</taxon>
        <taxon>Pentapetalae</taxon>
        <taxon>rosids</taxon>
        <taxon>fabids</taxon>
        <taxon>Fagales</taxon>
        <taxon>Fagaceae</taxon>
        <taxon>Fagus</taxon>
    </lineage>
</organism>
<gene>
    <name evidence="3" type="ORF">FSB_LOCUS34516</name>
</gene>
<protein>
    <recommendedName>
        <fullName evidence="4">Transmembrane protein</fullName>
    </recommendedName>
</protein>
<feature type="compositionally biased region" description="Low complexity" evidence="1">
    <location>
        <begin position="19"/>
        <end position="32"/>
    </location>
</feature>
<feature type="region of interest" description="Disordered" evidence="1">
    <location>
        <begin position="15"/>
        <end position="49"/>
    </location>
</feature>
<evidence type="ECO:0008006" key="4">
    <source>
        <dbReference type="Google" id="ProtNLM"/>
    </source>
</evidence>
<feature type="compositionally biased region" description="Gly residues" evidence="1">
    <location>
        <begin position="34"/>
        <end position="45"/>
    </location>
</feature>
<evidence type="ECO:0000256" key="2">
    <source>
        <dbReference type="SAM" id="Phobius"/>
    </source>
</evidence>
<keyword evidence="2" id="KW-0812">Transmembrane</keyword>